<dbReference type="Gene3D" id="2.80.10.50">
    <property type="match status" value="1"/>
</dbReference>
<dbReference type="InterPro" id="IPR008999">
    <property type="entry name" value="Actin-crosslinking"/>
</dbReference>
<dbReference type="Proteomes" id="UP001162060">
    <property type="component" value="Unassembled WGS sequence"/>
</dbReference>
<evidence type="ECO:0000313" key="2">
    <source>
        <dbReference type="Proteomes" id="UP001162060"/>
    </source>
</evidence>
<reference evidence="1" key="1">
    <citation type="submission" date="2024-01" db="EMBL/GenBank/DDBJ databases">
        <authorList>
            <person name="Webb A."/>
        </authorList>
    </citation>
    <scope>NUCLEOTIDE SEQUENCE</scope>
    <source>
        <strain evidence="1">Pm1</strain>
    </source>
</reference>
<dbReference type="AlphaFoldDB" id="A0AAV1TZY5"/>
<protein>
    <submittedName>
        <fullName evidence="1">Uncharacterized protein</fullName>
    </submittedName>
</protein>
<dbReference type="SUPFAM" id="SSF50405">
    <property type="entry name" value="Actin-crosslinking proteins"/>
    <property type="match status" value="1"/>
</dbReference>
<dbReference type="CDD" id="cd00257">
    <property type="entry name" value="beta-trefoil_FSCN-like"/>
    <property type="match status" value="1"/>
</dbReference>
<proteinExistence type="predicted"/>
<comment type="caution">
    <text evidence="1">The sequence shown here is derived from an EMBL/GenBank/DDBJ whole genome shotgun (WGS) entry which is preliminary data.</text>
</comment>
<organism evidence="1 2">
    <name type="scientific">Peronospora matthiolae</name>
    <dbReference type="NCBI Taxonomy" id="2874970"/>
    <lineage>
        <taxon>Eukaryota</taxon>
        <taxon>Sar</taxon>
        <taxon>Stramenopiles</taxon>
        <taxon>Oomycota</taxon>
        <taxon>Peronosporomycetes</taxon>
        <taxon>Peronosporales</taxon>
        <taxon>Peronosporaceae</taxon>
        <taxon>Peronospora</taxon>
    </lineage>
</organism>
<dbReference type="EMBL" id="CAKLBY020000107">
    <property type="protein sequence ID" value="CAK7927087.1"/>
    <property type="molecule type" value="Genomic_DNA"/>
</dbReference>
<sequence length="128" mass="14781">MDLSDIPFNVPVIIQMIRKKEKSAESSRVQKASCLKDDRDIYEHVILHHVRDDKVAIESRRNGRFLQVRTSGKCVFDPTEPGEWELFTMETNWKCSLFFVSCHTGNVLQCADPDIVLCANQDHESWKA</sequence>
<gene>
    <name evidence="1" type="ORF">PM001_LOCUS12237</name>
</gene>
<name>A0AAV1TZY5_9STRA</name>
<evidence type="ECO:0000313" key="1">
    <source>
        <dbReference type="EMBL" id="CAK7927087.1"/>
    </source>
</evidence>
<accession>A0AAV1TZY5</accession>